<keyword evidence="2" id="KW-0732">Signal</keyword>
<dbReference type="SUPFAM" id="SSF52540">
    <property type="entry name" value="P-loop containing nucleoside triphosphate hydrolases"/>
    <property type="match status" value="1"/>
</dbReference>
<keyword evidence="5" id="KW-1185">Reference proteome</keyword>
<feature type="domain" description="AAA+ ATPase" evidence="3">
    <location>
        <begin position="369"/>
        <end position="510"/>
    </location>
</feature>
<proteinExistence type="predicted"/>
<dbReference type="InterPro" id="IPR027417">
    <property type="entry name" value="P-loop_NTPase"/>
</dbReference>
<dbReference type="GO" id="GO:0003824">
    <property type="term" value="F:catalytic activity"/>
    <property type="evidence" value="ECO:0007669"/>
    <property type="project" value="InterPro"/>
</dbReference>
<dbReference type="InterPro" id="IPR000845">
    <property type="entry name" value="Nucleoside_phosphorylase_d"/>
</dbReference>
<dbReference type="Pfam" id="PF13424">
    <property type="entry name" value="TPR_12"/>
    <property type="match status" value="1"/>
</dbReference>
<feature type="region of interest" description="Disordered" evidence="1">
    <location>
        <begin position="913"/>
        <end position="964"/>
    </location>
</feature>
<dbReference type="InterPro" id="IPR002182">
    <property type="entry name" value="NB-ARC"/>
</dbReference>
<dbReference type="PANTHER" id="PTHR46082:SF6">
    <property type="entry name" value="AAA+ ATPASE DOMAIN-CONTAINING PROTEIN-RELATED"/>
    <property type="match status" value="1"/>
</dbReference>
<dbReference type="PANTHER" id="PTHR46082">
    <property type="entry name" value="ATP/GTP-BINDING PROTEIN-RELATED"/>
    <property type="match status" value="1"/>
</dbReference>
<dbReference type="EMBL" id="MIKG01000017">
    <property type="protein sequence ID" value="RAO71994.1"/>
    <property type="molecule type" value="Genomic_DNA"/>
</dbReference>
<dbReference type="AlphaFoldDB" id="A0A364L860"/>
<dbReference type="Pfam" id="PF00931">
    <property type="entry name" value="NB-ARC"/>
    <property type="match status" value="1"/>
</dbReference>
<reference evidence="4 5" key="1">
    <citation type="journal article" date="2017" name="Biotechnol. Biofuels">
        <title>Differential beta-glucosidase expression as a function of carbon source availability in Talaromyces amestolkiae: a genomic and proteomic approach.</title>
        <authorList>
            <person name="de Eugenio L.I."/>
            <person name="Mendez-Liter J.A."/>
            <person name="Nieto-Dominguez M."/>
            <person name="Alonso L."/>
            <person name="Gil-Munoz J."/>
            <person name="Barriuso J."/>
            <person name="Prieto A."/>
            <person name="Martinez M.J."/>
        </authorList>
    </citation>
    <scope>NUCLEOTIDE SEQUENCE [LARGE SCALE GENOMIC DNA]</scope>
    <source>
        <strain evidence="4 5">CIB</strain>
    </source>
</reference>
<evidence type="ECO:0000256" key="2">
    <source>
        <dbReference type="SAM" id="SignalP"/>
    </source>
</evidence>
<feature type="compositionally biased region" description="Basic and acidic residues" evidence="1">
    <location>
        <begin position="938"/>
        <end position="949"/>
    </location>
</feature>
<dbReference type="InterPro" id="IPR035994">
    <property type="entry name" value="Nucleoside_phosphorylase_sf"/>
</dbReference>
<dbReference type="RefSeq" id="XP_040736509.1">
    <property type="nucleotide sequence ID" value="XM_040880765.1"/>
</dbReference>
<gene>
    <name evidence="4" type="ORF">BHQ10_008006</name>
</gene>
<evidence type="ECO:0000256" key="1">
    <source>
        <dbReference type="SAM" id="MobiDB-lite"/>
    </source>
</evidence>
<sequence length="964" mass="108437">MRPRSRNDFTIAIICALTLEADAVDGLFDETYDRLGQHYSKQSGDPNAYINGRIGKHNVVLCYLPSIGKRSAASAASSLQVSYTNIELVLVVGICGGAPSSPSGQGIFLGDVIISDSVVQYDFGRQYPSGFQRKSGVKDKLSRPNREIRTLLNALRAENTHNEFQSRIQQYLNTLQQMGASWCHPQTHDVLFNASYIHKHDSSVICDCSDITGEICSAALEGNCDDLGCDKSQVIRCREDATKVSAHIGTLASADTVMKSGQHRDAIIREEAVIGFEMEGAGVWDDIPCIVIKGVCDYADSHKNKEWQAYAAATAASAAKVLLEYWRPRSHEDKGRSRHLMIPFRRNLRFVGRQDEMSKLEETISTAQGPQKLAITGLGGVGKTQVALELAYRMQDRDPECSIFWIPCTSHQAVEQAWRTIAEMLGISDANSAQMKERIKHFFAKKDWKWLLIFDNADDMDMWMEGSSTSPPLKDLLPDHNQGHIVFTTRNRKLAVKLASSDVIHVRELDEKTGVEFLEKSLIQKGLLSDSHLVLALLEQLTFLPLAIAQAAAYMNENSIDISDYLLLLQEQEADVVELLSEDFGDDGRYTDMQNPVAMTWLISFQQVQKLDQLACDYLSLMACVAPRNIPESLLPPPASKKKKTDALGLLSAYSFITIQPGNASISLHRLVHLATRNWMKKESQFPRYIKIAAGRLIEIFPASYENNYKLWLEYLPHSMVLLIEQDLKENRQLYFDYIQNVEACLSGVGGKLLEQVVVVSKKVLGPQHLDTLSRMENLAAEYWNEGKLKEAEELDIQVLETRKLVQGPMHFSTVTAMNSLALVYASQGRWKEAEELQREVVKHRYQTPGPEHPTTINSIEFLAKILKQLGNTSEALTLLRTCANLRVNYYGPNHLLAKMLWRRFDEWETEDSTSKDRTREALAETSEVFAIQSPPTQHEESAQRDPKRLKSYHGGYTKETSPR</sequence>
<dbReference type="InterPro" id="IPR011990">
    <property type="entry name" value="TPR-like_helical_dom_sf"/>
</dbReference>
<dbReference type="InterPro" id="IPR053137">
    <property type="entry name" value="NLR-like"/>
</dbReference>
<dbReference type="SUPFAM" id="SSF48452">
    <property type="entry name" value="TPR-like"/>
    <property type="match status" value="1"/>
</dbReference>
<dbReference type="GO" id="GO:0043531">
    <property type="term" value="F:ADP binding"/>
    <property type="evidence" value="ECO:0007669"/>
    <property type="project" value="InterPro"/>
</dbReference>
<name>A0A364L860_TALAM</name>
<evidence type="ECO:0000313" key="5">
    <source>
        <dbReference type="Proteomes" id="UP000249363"/>
    </source>
</evidence>
<accession>A0A364L860</accession>
<dbReference type="Gene3D" id="1.25.40.10">
    <property type="entry name" value="Tetratricopeptide repeat domain"/>
    <property type="match status" value="1"/>
</dbReference>
<feature type="chain" id="PRO_5016759996" description="AAA+ ATPase domain-containing protein" evidence="2">
    <location>
        <begin position="24"/>
        <end position="964"/>
    </location>
</feature>
<dbReference type="OrthoDB" id="4218961at2759"/>
<comment type="caution">
    <text evidence="4">The sequence shown here is derived from an EMBL/GenBank/DDBJ whole genome shotgun (WGS) entry which is preliminary data.</text>
</comment>
<dbReference type="Proteomes" id="UP000249363">
    <property type="component" value="Unassembled WGS sequence"/>
</dbReference>
<dbReference type="InterPro" id="IPR003593">
    <property type="entry name" value="AAA+_ATPase"/>
</dbReference>
<organism evidence="4 5">
    <name type="scientific">Talaromyces amestolkiae</name>
    <dbReference type="NCBI Taxonomy" id="1196081"/>
    <lineage>
        <taxon>Eukaryota</taxon>
        <taxon>Fungi</taxon>
        <taxon>Dikarya</taxon>
        <taxon>Ascomycota</taxon>
        <taxon>Pezizomycotina</taxon>
        <taxon>Eurotiomycetes</taxon>
        <taxon>Eurotiomycetidae</taxon>
        <taxon>Eurotiales</taxon>
        <taxon>Trichocomaceae</taxon>
        <taxon>Talaromyces</taxon>
        <taxon>Talaromyces sect. Talaromyces</taxon>
    </lineage>
</organism>
<dbReference type="SMART" id="SM00382">
    <property type="entry name" value="AAA"/>
    <property type="match status" value="1"/>
</dbReference>
<feature type="signal peptide" evidence="2">
    <location>
        <begin position="1"/>
        <end position="23"/>
    </location>
</feature>
<dbReference type="Gene3D" id="3.40.50.1580">
    <property type="entry name" value="Nucleoside phosphorylase domain"/>
    <property type="match status" value="1"/>
</dbReference>
<dbReference type="Pfam" id="PF13374">
    <property type="entry name" value="TPR_10"/>
    <property type="match status" value="1"/>
</dbReference>
<dbReference type="Pfam" id="PF01048">
    <property type="entry name" value="PNP_UDP_1"/>
    <property type="match status" value="1"/>
</dbReference>
<feature type="compositionally biased region" description="Basic and acidic residues" evidence="1">
    <location>
        <begin position="913"/>
        <end position="923"/>
    </location>
</feature>
<evidence type="ECO:0000313" key="4">
    <source>
        <dbReference type="EMBL" id="RAO71994.1"/>
    </source>
</evidence>
<protein>
    <recommendedName>
        <fullName evidence="3">AAA+ ATPase domain-containing protein</fullName>
    </recommendedName>
</protein>
<dbReference type="GO" id="GO:0009116">
    <property type="term" value="P:nucleoside metabolic process"/>
    <property type="evidence" value="ECO:0007669"/>
    <property type="project" value="InterPro"/>
</dbReference>
<dbReference type="STRING" id="1196081.A0A364L860"/>
<evidence type="ECO:0000259" key="3">
    <source>
        <dbReference type="SMART" id="SM00382"/>
    </source>
</evidence>
<dbReference type="SUPFAM" id="SSF53167">
    <property type="entry name" value="Purine and uridine phosphorylases"/>
    <property type="match status" value="1"/>
</dbReference>
<dbReference type="GeneID" id="63797221"/>
<dbReference type="Gene3D" id="3.40.50.300">
    <property type="entry name" value="P-loop containing nucleotide triphosphate hydrolases"/>
    <property type="match status" value="1"/>
</dbReference>